<sequence>MDETKEKNLKLVNEYFDNLRADLLELLEKHDDVNLDMEPLGADEACITGEYTPSGTKITIKQGDVVQFELIDYREGSEGK</sequence>
<proteinExistence type="predicted"/>
<comment type="caution">
    <text evidence="1">The sequence shown here is derived from an EMBL/GenBank/DDBJ whole genome shotgun (WGS) entry which is preliminary data.</text>
</comment>
<dbReference type="EMBL" id="PVBQ01000003">
    <property type="protein sequence ID" value="PRD48505.1"/>
    <property type="molecule type" value="Genomic_DNA"/>
</dbReference>
<dbReference type="Proteomes" id="UP000239711">
    <property type="component" value="Unassembled WGS sequence"/>
</dbReference>
<protein>
    <submittedName>
        <fullName evidence="1">Uncharacterized protein</fullName>
    </submittedName>
</protein>
<reference evidence="1 2" key="1">
    <citation type="submission" date="2018-02" db="EMBL/GenBank/DDBJ databases">
        <title>The draft genome of Sphingobacterium sp. 5JN-11.</title>
        <authorList>
            <person name="Liu L."/>
            <person name="Li L."/>
            <person name="Liang L."/>
            <person name="Zhang X."/>
            <person name="Wang T."/>
        </authorList>
    </citation>
    <scope>NUCLEOTIDE SEQUENCE [LARGE SCALE GENOMIC DNA]</scope>
    <source>
        <strain evidence="1 2">5JN-11</strain>
    </source>
</reference>
<evidence type="ECO:0000313" key="1">
    <source>
        <dbReference type="EMBL" id="PRD48505.1"/>
    </source>
</evidence>
<dbReference type="OrthoDB" id="711247at2"/>
<accession>A0A2S9J6U3</accession>
<keyword evidence="2" id="KW-1185">Reference proteome</keyword>
<evidence type="ECO:0000313" key="2">
    <source>
        <dbReference type="Proteomes" id="UP000239711"/>
    </source>
</evidence>
<gene>
    <name evidence="1" type="ORF">C5745_04705</name>
</gene>
<organism evidence="1 2">
    <name type="scientific">Sphingobacterium haloxyli</name>
    <dbReference type="NCBI Taxonomy" id="2100533"/>
    <lineage>
        <taxon>Bacteria</taxon>
        <taxon>Pseudomonadati</taxon>
        <taxon>Bacteroidota</taxon>
        <taxon>Sphingobacteriia</taxon>
        <taxon>Sphingobacteriales</taxon>
        <taxon>Sphingobacteriaceae</taxon>
        <taxon>Sphingobacterium</taxon>
    </lineage>
</organism>
<dbReference type="RefSeq" id="WP_105715826.1">
    <property type="nucleotide sequence ID" value="NZ_PVBQ01000003.1"/>
</dbReference>
<dbReference type="AlphaFoldDB" id="A0A2S9J6U3"/>
<name>A0A2S9J6U3_9SPHI</name>